<dbReference type="SMART" id="SM00248">
    <property type="entry name" value="ANK"/>
    <property type="match status" value="9"/>
</dbReference>
<evidence type="ECO:0000256" key="2">
    <source>
        <dbReference type="ARBA" id="ARBA00023043"/>
    </source>
</evidence>
<dbReference type="STRING" id="1380566.A0A179FG22"/>
<keyword evidence="6" id="KW-1185">Reference proteome</keyword>
<dbReference type="RefSeq" id="XP_022284281.1">
    <property type="nucleotide sequence ID" value="XM_022428478.1"/>
</dbReference>
<dbReference type="InterPro" id="IPR027417">
    <property type="entry name" value="P-loop_NTPase"/>
</dbReference>
<sequence length="1274" mass="142172">MPPTMEYQQMLQSMPKRLGLQVMRKRTNDSNKERADIIALHGAYSDHQTTWCEEKYNGIVTNWLADVYQEVASIFNGRILAYQYESDLSSHNILRESTLRQAATTLLQAIESERGDENAVPIIFLCHNVGAAVVKKALWVANHDARFFVTASQTRMLIICGASETPRGWEDVLLRQIMSSIPSVDQRHIAMRTLFDAGTETLHSTSLLFEYLRHQYQVVATTGGLDITNHHGMNLMRTLSTTANRLPAVYTDLETNDTRCCNGHSARLRTQLADNIRKTWMCSREEDLLLLLQFRLRIASFGPASSPITYSSSEPMDGTLNWAIEALGPDLSLVAVYGAPGAGKSVLAGWLARRRLAEADAITLWYCFSNSDYRRKTYLQLLQSCILQLLYQRPSAFDSTYVQKLCSSFSLNQPPCSAELHRVLQAMIWKMRSTRIYFVIDAVDECDDTFFQMLCDLGRLTKATPNCRIVLTSQNQPRVTSVLEEFGTKVIDLDAEMTDDRSLYLTKRLGVAGLSEYKDQLVALSCTMLHAKLLVDLLDLAGPLGRSKLNLTELKTHDEAYTELISHVHTPSRWLRMVLSCVGFAHRPLTVDELSTLLDIRHFVTKRMVDLEEINPLTSKGLANMLHHTLGALLRVENNNVHLIHGTLQNLIARRPQFLNLQDTPAGVLDEEFPEFILPLTCLTYLKLCDTEREEADESELGPRVSSSPDGNASPPGLCPYAVECWGLHLQQISGDESWSYGFFESFWGHGKTRREWIAAWNSMQSWSRQKLPSSISASRFAFGSFFGLVGVVASLAKQERFESSSISEGIWLAVKAGHANTIKVLLSFIRSRSDWKAIMEACCIYGYASLLEYMLTAEEFTEYSPSRSEVNNALVSSTTNGNWPIIRCLVQNGAVCSSPVEYKKLLRVAVYNGYEGALCELPLHVAAESGSAAVIKALAILGVEMNFQVRSGTWDASALHNTVKHDYVEAAAVLLDEGADVNAADCYGATALLIASALGSEKVARLLILKGADPDRMVKGPKLRALHFAAQMGRPNMVGLLLQHGAFEPWISESYLGNPLHLAIDNITESSRDAYHECIKLLLTRNVNPNAERGDRSTPLQLALNKNTPDMGDIIQLLMWHGANPDKVGYKQKSPIFDAIQTKHKHARLLWDSGASWNNDEAKTLSVLMDAAAKGLDSRVTALLEAGSDKDEVDMFGRKAVDVALKAKVRRLLNPNFNFDEKQSAGCSFVSQLAQNLCDVQQEMPDWSCGICQRRIRMGFFYRVNVSLALCAW</sequence>
<feature type="repeat" description="ANK" evidence="3">
    <location>
        <begin position="1096"/>
        <end position="1131"/>
    </location>
</feature>
<dbReference type="PANTHER" id="PTHR24173:SF74">
    <property type="entry name" value="ANKYRIN REPEAT DOMAIN-CONTAINING PROTEIN 16"/>
    <property type="match status" value="1"/>
</dbReference>
<dbReference type="Gene3D" id="3.40.50.300">
    <property type="entry name" value="P-loop containing nucleotide triphosphate hydrolases"/>
    <property type="match status" value="1"/>
</dbReference>
<dbReference type="PROSITE" id="PS50088">
    <property type="entry name" value="ANK_REPEAT"/>
    <property type="match status" value="3"/>
</dbReference>
<evidence type="ECO:0000256" key="3">
    <source>
        <dbReference type="PROSITE-ProRule" id="PRU00023"/>
    </source>
</evidence>
<dbReference type="InterPro" id="IPR056884">
    <property type="entry name" value="NPHP3-like_N"/>
</dbReference>
<name>A0A179FG22_METCM</name>
<protein>
    <submittedName>
        <fullName evidence="5">Ankyrin repeat-containing domain-containing protein</fullName>
    </submittedName>
</protein>
<comment type="caution">
    <text evidence="5">The sequence shown here is derived from an EMBL/GenBank/DDBJ whole genome shotgun (WGS) entry which is preliminary data.</text>
</comment>
<dbReference type="Pfam" id="PF24883">
    <property type="entry name" value="NPHP3_N"/>
    <property type="match status" value="1"/>
</dbReference>
<dbReference type="EMBL" id="LSBJ02000005">
    <property type="protein sequence ID" value="OAQ64484.2"/>
    <property type="molecule type" value="Genomic_DNA"/>
</dbReference>
<keyword evidence="2 3" id="KW-0040">ANK repeat</keyword>
<dbReference type="SUPFAM" id="SSF48403">
    <property type="entry name" value="Ankyrin repeat"/>
    <property type="match status" value="1"/>
</dbReference>
<feature type="domain" description="Nephrocystin 3-like N-terminal" evidence="4">
    <location>
        <begin position="332"/>
        <end position="473"/>
    </location>
</feature>
<feature type="repeat" description="ANK" evidence="3">
    <location>
        <begin position="988"/>
        <end position="1020"/>
    </location>
</feature>
<dbReference type="InterPro" id="IPR002110">
    <property type="entry name" value="Ankyrin_rpt"/>
</dbReference>
<dbReference type="KEGG" id="pchm:VFPPC_05750"/>
<dbReference type="PANTHER" id="PTHR24173">
    <property type="entry name" value="ANKYRIN REPEAT CONTAINING"/>
    <property type="match status" value="1"/>
</dbReference>
<dbReference type="OrthoDB" id="4951794at2759"/>
<accession>A0A179FG22</accession>
<organism evidence="5 6">
    <name type="scientific">Pochonia chlamydosporia 170</name>
    <dbReference type="NCBI Taxonomy" id="1380566"/>
    <lineage>
        <taxon>Eukaryota</taxon>
        <taxon>Fungi</taxon>
        <taxon>Dikarya</taxon>
        <taxon>Ascomycota</taxon>
        <taxon>Pezizomycotina</taxon>
        <taxon>Sordariomycetes</taxon>
        <taxon>Hypocreomycetidae</taxon>
        <taxon>Hypocreales</taxon>
        <taxon>Clavicipitaceae</taxon>
        <taxon>Pochonia</taxon>
    </lineage>
</organism>
<dbReference type="Pfam" id="PF00023">
    <property type="entry name" value="Ank"/>
    <property type="match status" value="1"/>
</dbReference>
<dbReference type="AlphaFoldDB" id="A0A179FG22"/>
<dbReference type="GeneID" id="28848887"/>
<dbReference type="Proteomes" id="UP000078397">
    <property type="component" value="Unassembled WGS sequence"/>
</dbReference>
<proteinExistence type="predicted"/>
<reference evidence="5 6" key="1">
    <citation type="journal article" date="2016" name="PLoS Pathog.">
        <title>Biosynthesis of antibiotic leucinostatins in bio-control fungus Purpureocillium lilacinum and their inhibition on phytophthora revealed by genome mining.</title>
        <authorList>
            <person name="Wang G."/>
            <person name="Liu Z."/>
            <person name="Lin R."/>
            <person name="Li E."/>
            <person name="Mao Z."/>
            <person name="Ling J."/>
            <person name="Yang Y."/>
            <person name="Yin W.B."/>
            <person name="Xie B."/>
        </authorList>
    </citation>
    <scope>NUCLEOTIDE SEQUENCE [LARGE SCALE GENOMIC DNA]</scope>
    <source>
        <strain evidence="5">170</strain>
    </source>
</reference>
<evidence type="ECO:0000313" key="6">
    <source>
        <dbReference type="Proteomes" id="UP000078397"/>
    </source>
</evidence>
<dbReference type="PROSITE" id="PS50297">
    <property type="entry name" value="ANK_REP_REGION"/>
    <property type="match status" value="2"/>
</dbReference>
<gene>
    <name evidence="5" type="ORF">VFPPC_05750</name>
</gene>
<keyword evidence="1" id="KW-0677">Repeat</keyword>
<feature type="repeat" description="ANK" evidence="3">
    <location>
        <begin position="955"/>
        <end position="987"/>
    </location>
</feature>
<dbReference type="Gene3D" id="1.25.40.20">
    <property type="entry name" value="Ankyrin repeat-containing domain"/>
    <property type="match status" value="1"/>
</dbReference>
<evidence type="ECO:0000313" key="5">
    <source>
        <dbReference type="EMBL" id="OAQ64484.2"/>
    </source>
</evidence>
<evidence type="ECO:0000259" key="4">
    <source>
        <dbReference type="Pfam" id="PF24883"/>
    </source>
</evidence>
<dbReference type="Pfam" id="PF12796">
    <property type="entry name" value="Ank_2"/>
    <property type="match status" value="2"/>
</dbReference>
<dbReference type="InterPro" id="IPR036770">
    <property type="entry name" value="Ankyrin_rpt-contain_sf"/>
</dbReference>
<dbReference type="SUPFAM" id="SSF52540">
    <property type="entry name" value="P-loop containing nucleoside triphosphate hydrolases"/>
    <property type="match status" value="1"/>
</dbReference>
<evidence type="ECO:0000256" key="1">
    <source>
        <dbReference type="ARBA" id="ARBA00022737"/>
    </source>
</evidence>